<dbReference type="InterPro" id="IPR006162">
    <property type="entry name" value="Ppantetheine_attach_site"/>
</dbReference>
<reference evidence="10" key="2">
    <citation type="journal article" date="2019" name="Biochemistry">
        <title>Functional and Structural Analyses of the Split-Dehydratase Domain in the Biosynthesis of Macrolactam Polyketide Cremimycin.</title>
        <authorList>
            <person name="Kawasaki D."/>
            <person name="Miyanaga A."/>
            <person name="Chisuga T."/>
            <person name="Kudo F."/>
            <person name="Eguchi T."/>
        </authorList>
    </citation>
    <scope>X-RAY CRYSTALLOGRAPHY (2.50 ANGSTROMS) OF 1-169</scope>
</reference>
<dbReference type="EMBL" id="AB818354">
    <property type="protein sequence ID" value="BAO66526.1"/>
    <property type="molecule type" value="Genomic_DNA"/>
</dbReference>
<organism evidence="9">
    <name type="scientific">Streptomyces sp. MJ635-86F5</name>
    <dbReference type="NCBI Taxonomy" id="1321967"/>
    <lineage>
        <taxon>Bacteria</taxon>
        <taxon>Bacillati</taxon>
        <taxon>Actinomycetota</taxon>
        <taxon>Actinomycetes</taxon>
        <taxon>Kitasatosporales</taxon>
        <taxon>Streptomycetaceae</taxon>
        <taxon>Streptomyces</taxon>
    </lineage>
</organism>
<keyword evidence="1" id="KW-0596">Phosphopantetheine</keyword>
<feature type="region of interest" description="N-terminal hotdog fold" evidence="5">
    <location>
        <begin position="1"/>
        <end position="5"/>
    </location>
</feature>
<dbReference type="GO" id="GO:0031177">
    <property type="term" value="F:phosphopantetheine binding"/>
    <property type="evidence" value="ECO:0007669"/>
    <property type="project" value="InterPro"/>
</dbReference>
<evidence type="ECO:0000256" key="4">
    <source>
        <dbReference type="ARBA" id="ARBA00023268"/>
    </source>
</evidence>
<dbReference type="PROSITE" id="PS00012">
    <property type="entry name" value="PHOSPHOPANTETHEINE"/>
    <property type="match status" value="1"/>
</dbReference>
<dbReference type="Pfam" id="PF22953">
    <property type="entry name" value="SpnB_Rossmann"/>
    <property type="match status" value="1"/>
</dbReference>
<reference evidence="9" key="1">
    <citation type="journal article" date="2013" name="ChemBioChem">
        <title>A unique amino transfer mechanism for constructing the ?-amino fatty acid starter unit in the biosynthesis of the macrolactam antibiotic cremimycin.</title>
        <authorList>
            <person name="Amagai K."/>
            <person name="Takaku R."/>
            <person name="Kudo F."/>
            <person name="Eguchi T."/>
        </authorList>
    </citation>
    <scope>NUCLEOTIDE SEQUENCE</scope>
    <source>
        <strain evidence="9">MJ635-86F5</strain>
    </source>
</reference>
<keyword evidence="4" id="KW-0511">Multifunctional enzyme</keyword>
<evidence type="ECO:0000256" key="2">
    <source>
        <dbReference type="ARBA" id="ARBA00022553"/>
    </source>
</evidence>
<dbReference type="Gene3D" id="3.40.50.720">
    <property type="entry name" value="NAD(P)-binding Rossmann-like Domain"/>
    <property type="match status" value="1"/>
</dbReference>
<dbReference type="InterPro" id="IPR020806">
    <property type="entry name" value="PKS_PP-bd"/>
</dbReference>
<dbReference type="InterPro" id="IPR057326">
    <property type="entry name" value="KR_dom"/>
</dbReference>
<dbReference type="SMART" id="SM00823">
    <property type="entry name" value="PKS_PP"/>
    <property type="match status" value="1"/>
</dbReference>
<dbReference type="SMART" id="SM01294">
    <property type="entry name" value="PKS_PP_betabranch"/>
    <property type="match status" value="1"/>
</dbReference>
<dbReference type="InterPro" id="IPR055123">
    <property type="entry name" value="SpnB-like_Rossmann"/>
</dbReference>
<feature type="region of interest" description="C-terminal hotdog fold" evidence="5">
    <location>
        <begin position="23"/>
        <end position="162"/>
    </location>
</feature>
<dbReference type="PDBsum" id="6K97"/>
<evidence type="ECO:0000256" key="3">
    <source>
        <dbReference type="ARBA" id="ARBA00022679"/>
    </source>
</evidence>
<keyword evidence="3" id="KW-0808">Transferase</keyword>
<dbReference type="InterPro" id="IPR013968">
    <property type="entry name" value="PKS_KR"/>
</dbReference>
<keyword evidence="10" id="KW-0002">3D-structure</keyword>
<dbReference type="Pfam" id="PF00550">
    <property type="entry name" value="PP-binding"/>
    <property type="match status" value="1"/>
</dbReference>
<dbReference type="SUPFAM" id="SSF51735">
    <property type="entry name" value="NAD(P)-binding Rossmann-fold domains"/>
    <property type="match status" value="2"/>
</dbReference>
<feature type="domain" description="Carrier" evidence="7">
    <location>
        <begin position="648"/>
        <end position="723"/>
    </location>
</feature>
<dbReference type="InterPro" id="IPR036736">
    <property type="entry name" value="ACP-like_sf"/>
</dbReference>
<dbReference type="InterPro" id="IPR009081">
    <property type="entry name" value="PP-bd_ACP"/>
</dbReference>
<evidence type="ECO:0007829" key="10">
    <source>
        <dbReference type="PDB" id="6K97"/>
    </source>
</evidence>
<dbReference type="AlphaFoldDB" id="X5IY86"/>
<sequence length="724" mass="75484">MTGSEEAFASADGTDEAWPPPGGDAWDTAGLYARLADRGFQYGETFRGLRAAWSSGEDIYADVEVGAPASSPKPEAFHVHPALLDAALHAALGPLLDGEEGLFLPFALRRVRVHHSGAKSLRVHITPDGDKSVSLSAVDAAGNAVVSVGSVALRPVSSAQLAAAAGRNGRLLRLEWTHLPRRQSLRTEDAHWAFLGTDHLGLTGALKSAKRPFASYQTLRSLDAGLRGGEPVPDVLVVSCTDDFDGAGSVRSAAQRALILVQEWLRDDRFASSRLVFVTQGAIAAKPADDCADLPGAALWGLVRSAQTEHPRRFVLVDVDETESWGPAFVSAVATGAPQVAIRGGALLRPRLAHCPPAATARPVKWDTNGTVLITGGTGALGASTARHLVRRHHVSRLVLLSRRGPAAPGARELAEELTALGAHVRIAAGDAGDPADLARVLAGIPAEHRLTAVLHTAGVVADGTVTGLTPRALARVFRPKVDAALNLHRLTQDLPDCELVLFSSISGLLGGAGQGNYAAANAFLDGLAQHRRVLGLRGTALAWGPWADGMAGGLAAADLDRMARQGLAPMPSEEGLGLLDAGRARDEPVLVPVRLDEAALSAGTSALPELMADLATRPVGRASSVRADDAAAFRAGLVELSADAWEPAIVEFVRTQVASALGHASADAVEADRDLVELGFDSLTSLELGRRLSAAAGLRLPATLPFDHPTPAALGRHLAGLLR</sequence>
<keyword evidence="2" id="KW-0597">Phosphoprotein</keyword>
<dbReference type="Pfam" id="PF14765">
    <property type="entry name" value="PS-DH"/>
    <property type="match status" value="1"/>
</dbReference>
<proteinExistence type="evidence at protein level"/>
<evidence type="ECO:0000313" key="9">
    <source>
        <dbReference type="EMBL" id="BAO66526.1"/>
    </source>
</evidence>
<feature type="domain" description="PKS/mFAS DH" evidence="8">
    <location>
        <begin position="1"/>
        <end position="162"/>
    </location>
</feature>
<dbReference type="PROSITE" id="PS50075">
    <property type="entry name" value="CARRIER"/>
    <property type="match status" value="1"/>
</dbReference>
<dbReference type="Gene3D" id="3.10.129.110">
    <property type="entry name" value="Polyketide synthase dehydratase"/>
    <property type="match status" value="1"/>
</dbReference>
<dbReference type="GO" id="GO:0006633">
    <property type="term" value="P:fatty acid biosynthetic process"/>
    <property type="evidence" value="ECO:0007669"/>
    <property type="project" value="TreeGrafter"/>
</dbReference>
<dbReference type="CDD" id="cd08956">
    <property type="entry name" value="KR_3_FAS_SDR_x"/>
    <property type="match status" value="1"/>
</dbReference>
<dbReference type="PANTHER" id="PTHR43775:SF51">
    <property type="entry name" value="INACTIVE PHENOLPHTHIOCEROL SYNTHESIS POLYKETIDE SYNTHASE TYPE I PKS1-RELATED"/>
    <property type="match status" value="1"/>
</dbReference>
<evidence type="ECO:0000256" key="5">
    <source>
        <dbReference type="PROSITE-ProRule" id="PRU01363"/>
    </source>
</evidence>
<dbReference type="Gene3D" id="1.10.1200.10">
    <property type="entry name" value="ACP-like"/>
    <property type="match status" value="1"/>
</dbReference>
<accession>X5IY86</accession>
<feature type="region of interest" description="Disordered" evidence="6">
    <location>
        <begin position="1"/>
        <end position="23"/>
    </location>
</feature>
<dbReference type="SMART" id="SM00822">
    <property type="entry name" value="PKS_KR"/>
    <property type="match status" value="1"/>
</dbReference>
<evidence type="ECO:0000259" key="8">
    <source>
        <dbReference type="PROSITE" id="PS52019"/>
    </source>
</evidence>
<dbReference type="GO" id="GO:0004312">
    <property type="term" value="F:fatty acid synthase activity"/>
    <property type="evidence" value="ECO:0007669"/>
    <property type="project" value="TreeGrafter"/>
</dbReference>
<dbReference type="InterPro" id="IPR042104">
    <property type="entry name" value="PKS_dehydratase_sf"/>
</dbReference>
<evidence type="ECO:0000256" key="6">
    <source>
        <dbReference type="SAM" id="MobiDB-lite"/>
    </source>
</evidence>
<protein>
    <submittedName>
        <fullName evidence="9">Type I polyketide synthase</fullName>
    </submittedName>
</protein>
<evidence type="ECO:0000259" key="7">
    <source>
        <dbReference type="PROSITE" id="PS50075"/>
    </source>
</evidence>
<dbReference type="PDB" id="6K97">
    <property type="method" value="X-ray"/>
    <property type="resolution" value="2.50 A"/>
    <property type="chains" value="A/B=1-169"/>
</dbReference>
<comment type="caution">
    <text evidence="5">Lacks conserved residue(s) required for the propagation of feature annotation.</text>
</comment>
<dbReference type="PROSITE" id="PS52019">
    <property type="entry name" value="PKS_MFAS_DH"/>
    <property type="match status" value="1"/>
</dbReference>
<dbReference type="GO" id="GO:0017000">
    <property type="term" value="P:antibiotic biosynthetic process"/>
    <property type="evidence" value="ECO:0007669"/>
    <property type="project" value="UniProtKB-ARBA"/>
</dbReference>
<dbReference type="InterPro" id="IPR049900">
    <property type="entry name" value="PKS_mFAS_DH"/>
</dbReference>
<dbReference type="SUPFAM" id="SSF47336">
    <property type="entry name" value="ACP-like"/>
    <property type="match status" value="1"/>
</dbReference>
<dbReference type="InterPro" id="IPR050091">
    <property type="entry name" value="PKS_NRPS_Biosynth_Enz"/>
</dbReference>
<dbReference type="InterPro" id="IPR036291">
    <property type="entry name" value="NAD(P)-bd_dom_sf"/>
</dbReference>
<dbReference type="SMR" id="X5IY86"/>
<dbReference type="PANTHER" id="PTHR43775">
    <property type="entry name" value="FATTY ACID SYNTHASE"/>
    <property type="match status" value="1"/>
</dbReference>
<gene>
    <name evidence="9" type="primary">cmiP2</name>
</gene>
<dbReference type="Pfam" id="PF08659">
    <property type="entry name" value="KR"/>
    <property type="match status" value="1"/>
</dbReference>
<dbReference type="InterPro" id="IPR049551">
    <property type="entry name" value="PKS_DH_C"/>
</dbReference>
<name>X5IY86_9ACTN</name>
<evidence type="ECO:0000256" key="1">
    <source>
        <dbReference type="ARBA" id="ARBA00022450"/>
    </source>
</evidence>